<evidence type="ECO:0000313" key="3">
    <source>
        <dbReference type="Proteomes" id="UP000188243"/>
    </source>
</evidence>
<dbReference type="PANTHER" id="PTHR37292:SF2">
    <property type="entry name" value="DUF262 DOMAIN-CONTAINING PROTEIN"/>
    <property type="match status" value="1"/>
</dbReference>
<feature type="domain" description="GmrSD restriction endonucleases N-terminal" evidence="1">
    <location>
        <begin position="14"/>
        <end position="219"/>
    </location>
</feature>
<evidence type="ECO:0000313" key="2">
    <source>
        <dbReference type="EMBL" id="AQP99529.1"/>
    </source>
</evidence>
<protein>
    <recommendedName>
        <fullName evidence="1">GmrSD restriction endonucleases N-terminal domain-containing protein</fullName>
    </recommendedName>
</protein>
<dbReference type="AlphaFoldDB" id="A0A1Q2GWM0"/>
<organism evidence="2 3">
    <name type="scientific">Pseudoalteromonas aliena</name>
    <dbReference type="NCBI Taxonomy" id="247523"/>
    <lineage>
        <taxon>Bacteria</taxon>
        <taxon>Pseudomonadati</taxon>
        <taxon>Pseudomonadota</taxon>
        <taxon>Gammaproteobacteria</taxon>
        <taxon>Alteromonadales</taxon>
        <taxon>Pseudoalteromonadaceae</taxon>
        <taxon>Pseudoalteromonas</taxon>
    </lineage>
</organism>
<dbReference type="Proteomes" id="UP000188243">
    <property type="component" value="Chromosome"/>
</dbReference>
<name>A0A1Q2GWM0_9GAMM</name>
<dbReference type="STRING" id="247523.B0W48_06770"/>
<proteinExistence type="predicted"/>
<dbReference type="Pfam" id="PF03235">
    <property type="entry name" value="GmrSD_N"/>
    <property type="match status" value="1"/>
</dbReference>
<dbReference type="KEGG" id="paln:B0W48_06770"/>
<dbReference type="EMBL" id="CP019628">
    <property type="protein sequence ID" value="AQP99529.1"/>
    <property type="molecule type" value="Genomic_DNA"/>
</dbReference>
<dbReference type="InterPro" id="IPR004919">
    <property type="entry name" value="GmrSD_N"/>
</dbReference>
<gene>
    <name evidence="2" type="ORF">B0W48_06770</name>
</gene>
<dbReference type="RefSeq" id="WP_077536285.1">
    <property type="nucleotide sequence ID" value="NZ_CP019628.1"/>
</dbReference>
<evidence type="ECO:0000259" key="1">
    <source>
        <dbReference type="Pfam" id="PF03235"/>
    </source>
</evidence>
<reference evidence="2 3" key="1">
    <citation type="submission" date="2017-02" db="EMBL/GenBank/DDBJ databases">
        <title>Complete genome sequence of the cold-active Pseudoalteromonas aliena strain EH1 isolated from Arctic seawater.</title>
        <authorList>
            <person name="Kim E."/>
            <person name="Heo E."/>
            <person name="Kim H."/>
            <person name="Kim D."/>
        </authorList>
    </citation>
    <scope>NUCLEOTIDE SEQUENCE [LARGE SCALE GENOMIC DNA]</scope>
    <source>
        <strain evidence="2 3">EH1</strain>
    </source>
</reference>
<accession>A0A1Q2GWM0</accession>
<dbReference type="PANTHER" id="PTHR37292">
    <property type="entry name" value="VNG6097C"/>
    <property type="match status" value="1"/>
</dbReference>
<sequence length="486" mass="56814">MKTSPTVEPRIYFIEDVIHKIASGEFAMPNFQRPYVWKREMILELFDSIYRGYPIGSILIWNPKSDGVNYTPSDFVGTRKVKQSLSPSYILDGQQRLTTFFMCLYEGQEINDDWNVYFDLKNEKFLHLKNKNKDLKNHYIPIRNIHSTSNFLDESMRIMDKTENREFVTRAQLLVDRIVKYRLACIELNGGDVDQAIEIFTRLNREGRKVSELDYVNALSKKDNSEGLKTLLDGIKEVFSKYNFQLADTTVYLKLIQTSFNYQIYGDEWKKISRVVNEATEIEINAILDAVEKSISFIKFKLGFNSFSLLPYGNQLYMIHNYFLNNKDKVDESELEKQFYLAALTGVPKNNPSSVEKLLQFYSSNFASSELNTKLTSQYSTINIPKFSIYFSARSAYSKVLLNLIIRKNIREYNLTSFSDIQEILDDYIFPPTNLSREFKERVGNKVFKKNIQDLSHTSNLDIIDIVENNELELENEYNKLVRLIE</sequence>